<dbReference type="OrthoDB" id="7957495at2"/>
<dbReference type="Proteomes" id="UP000248863">
    <property type="component" value="Unassembled WGS sequence"/>
</dbReference>
<feature type="repeat" description="TPR" evidence="3">
    <location>
        <begin position="215"/>
        <end position="248"/>
    </location>
</feature>
<feature type="repeat" description="TPR" evidence="3">
    <location>
        <begin position="143"/>
        <end position="176"/>
    </location>
</feature>
<proteinExistence type="predicted"/>
<dbReference type="AlphaFoldDB" id="A0A327KI32"/>
<protein>
    <submittedName>
        <fullName evidence="5">Uncharacterized protein</fullName>
    </submittedName>
</protein>
<feature type="repeat" description="TPR" evidence="3">
    <location>
        <begin position="249"/>
        <end position="282"/>
    </location>
</feature>
<keyword evidence="6" id="KW-1185">Reference proteome</keyword>
<evidence type="ECO:0000256" key="4">
    <source>
        <dbReference type="SAM" id="Coils"/>
    </source>
</evidence>
<dbReference type="PROSITE" id="PS50005">
    <property type="entry name" value="TPR"/>
    <property type="match status" value="4"/>
</dbReference>
<keyword evidence="2 3" id="KW-0802">TPR repeat</keyword>
<dbReference type="SMART" id="SM00028">
    <property type="entry name" value="TPR"/>
    <property type="match status" value="6"/>
</dbReference>
<evidence type="ECO:0000256" key="1">
    <source>
        <dbReference type="ARBA" id="ARBA00022737"/>
    </source>
</evidence>
<gene>
    <name evidence="5" type="ORF">CH338_15030</name>
</gene>
<evidence type="ECO:0000313" key="5">
    <source>
        <dbReference type="EMBL" id="RAI37764.1"/>
    </source>
</evidence>
<evidence type="ECO:0000256" key="3">
    <source>
        <dbReference type="PROSITE-ProRule" id="PRU00339"/>
    </source>
</evidence>
<dbReference type="RefSeq" id="WP_111357962.1">
    <property type="nucleotide sequence ID" value="NZ_NHSK01000044.1"/>
</dbReference>
<sequence length="295" mass="33560">MITVPRIRRLDIALLLGLLGLALWSQPGRSESFSEKLTRQLNANAQREALNSLSRGFAVDEAAIKATLPDGADRRMVLRTRASLYEKVADFERAEADFSELVALSRNDPAMYLDRGYFYLRRHRFADALADFATGARIEPRKPVYPYAIGRVHAAMGAHDRAIESYNDAIRLDWQDGRSLLARAEAKINLERYDEAKADYNRALRAALRDRNDRFFAFLGRGYAALVTEEWEAAVADFDRALELDEKAFSAIVWRGYANERRGRIDLAIDDYERAVSYDPSDANSRSSLQRLRSK</sequence>
<dbReference type="PANTHER" id="PTHR44858">
    <property type="entry name" value="TETRATRICOPEPTIDE REPEAT PROTEIN 6"/>
    <property type="match status" value="1"/>
</dbReference>
<dbReference type="Gene3D" id="1.25.40.10">
    <property type="entry name" value="Tetratricopeptide repeat domain"/>
    <property type="match status" value="3"/>
</dbReference>
<dbReference type="InterPro" id="IPR050498">
    <property type="entry name" value="Ycf3"/>
</dbReference>
<dbReference type="PANTHER" id="PTHR44858:SF1">
    <property type="entry name" value="UDP-N-ACETYLGLUCOSAMINE--PEPTIDE N-ACETYLGLUCOSAMINYLTRANSFERASE SPINDLY-RELATED"/>
    <property type="match status" value="1"/>
</dbReference>
<reference evidence="5 6" key="1">
    <citation type="submission" date="2017-07" db="EMBL/GenBank/DDBJ databases">
        <title>Draft Genome Sequences of Select Purple Nonsulfur Bacteria.</title>
        <authorList>
            <person name="Lasarre B."/>
            <person name="Mckinlay J.B."/>
        </authorList>
    </citation>
    <scope>NUCLEOTIDE SEQUENCE [LARGE SCALE GENOMIC DNA]</scope>
    <source>
        <strain evidence="5 6">DSM 11907</strain>
    </source>
</reference>
<evidence type="ECO:0000256" key="2">
    <source>
        <dbReference type="ARBA" id="ARBA00022803"/>
    </source>
</evidence>
<dbReference type="SUPFAM" id="SSF48452">
    <property type="entry name" value="TPR-like"/>
    <property type="match status" value="1"/>
</dbReference>
<dbReference type="InterPro" id="IPR011990">
    <property type="entry name" value="TPR-like_helical_dom_sf"/>
</dbReference>
<evidence type="ECO:0000313" key="6">
    <source>
        <dbReference type="Proteomes" id="UP000248863"/>
    </source>
</evidence>
<dbReference type="Pfam" id="PF13432">
    <property type="entry name" value="TPR_16"/>
    <property type="match status" value="2"/>
</dbReference>
<organism evidence="5 6">
    <name type="scientific">Rhodoplanes elegans</name>
    <dbReference type="NCBI Taxonomy" id="29408"/>
    <lineage>
        <taxon>Bacteria</taxon>
        <taxon>Pseudomonadati</taxon>
        <taxon>Pseudomonadota</taxon>
        <taxon>Alphaproteobacteria</taxon>
        <taxon>Hyphomicrobiales</taxon>
        <taxon>Nitrobacteraceae</taxon>
        <taxon>Rhodoplanes</taxon>
    </lineage>
</organism>
<accession>A0A327KI32</accession>
<feature type="coiled-coil region" evidence="4">
    <location>
        <begin position="183"/>
        <end position="210"/>
    </location>
</feature>
<dbReference type="Pfam" id="PF13181">
    <property type="entry name" value="TPR_8"/>
    <property type="match status" value="2"/>
</dbReference>
<feature type="repeat" description="TPR" evidence="3">
    <location>
        <begin position="109"/>
        <end position="142"/>
    </location>
</feature>
<keyword evidence="1" id="KW-0677">Repeat</keyword>
<dbReference type="EMBL" id="NPEU01000164">
    <property type="protein sequence ID" value="RAI37764.1"/>
    <property type="molecule type" value="Genomic_DNA"/>
</dbReference>
<name>A0A327KI32_9BRAD</name>
<dbReference type="InterPro" id="IPR019734">
    <property type="entry name" value="TPR_rpt"/>
</dbReference>
<comment type="caution">
    <text evidence="5">The sequence shown here is derived from an EMBL/GenBank/DDBJ whole genome shotgun (WGS) entry which is preliminary data.</text>
</comment>
<keyword evidence="4" id="KW-0175">Coiled coil</keyword>